<comment type="caution">
    <text evidence="2">The sequence shown here is derived from an EMBL/GenBank/DDBJ whole genome shotgun (WGS) entry which is preliminary data.</text>
</comment>
<dbReference type="SMART" id="SM00698">
    <property type="entry name" value="MORN"/>
    <property type="match status" value="4"/>
</dbReference>
<keyword evidence="1" id="KW-0677">Repeat</keyword>
<dbReference type="AlphaFoldDB" id="A0AAD9LI92"/>
<dbReference type="Pfam" id="PF02493">
    <property type="entry name" value="MORN"/>
    <property type="match status" value="6"/>
</dbReference>
<accession>A0AAD9LI92</accession>
<evidence type="ECO:0000256" key="1">
    <source>
        <dbReference type="ARBA" id="ARBA00022737"/>
    </source>
</evidence>
<name>A0AAD9LI92_BABDI</name>
<keyword evidence="3" id="KW-1185">Reference proteome</keyword>
<dbReference type="Proteomes" id="UP001195914">
    <property type="component" value="Unassembled WGS sequence"/>
</dbReference>
<sequence length="274" mass="29557">MGILGRLKAKCLPTKLHRKQEDETVGTISRTSTIVSQTMDLVYQQSMLQTGISGDVKTGSGRAMQPTANWESIQYPNGSEYLGWTFEGMREGPGKIENGNLMYDGQWQNDIPHGNGVFCGEGIVYEGNWDHGLPHGNGVAMLPNNSKYAGEWRDGSCNGIGKLMAAGGHVYAGTFAGGLPNGEGVMVTADGVRIICNFMDGVPCGVGTIEWPNGMTYVGTIIEGLPHGLGRLNNDEYVTLGLWKKGVLETRLRAHSSIPDAIRDDPAVKYILSH</sequence>
<dbReference type="EMBL" id="JAHBMH010000044">
    <property type="protein sequence ID" value="KAK1936502.1"/>
    <property type="molecule type" value="Genomic_DNA"/>
</dbReference>
<gene>
    <name evidence="2" type="ORF">X943_003895</name>
</gene>
<dbReference type="PANTHER" id="PTHR43215">
    <property type="entry name" value="RADIAL SPOKE HEAD 1 HOMOLOG"/>
    <property type="match status" value="1"/>
</dbReference>
<reference evidence="2" key="2">
    <citation type="submission" date="2021-05" db="EMBL/GenBank/DDBJ databases">
        <authorList>
            <person name="Pain A."/>
        </authorList>
    </citation>
    <scope>NUCLEOTIDE SEQUENCE</scope>
    <source>
        <strain evidence="2">1802A</strain>
    </source>
</reference>
<reference evidence="2" key="1">
    <citation type="journal article" date="2014" name="Nucleic Acids Res.">
        <title>The evolutionary dynamics of variant antigen genes in Babesia reveal a history of genomic innovation underlying host-parasite interaction.</title>
        <authorList>
            <person name="Jackson A.P."/>
            <person name="Otto T.D."/>
            <person name="Darby A."/>
            <person name="Ramaprasad A."/>
            <person name="Xia D."/>
            <person name="Echaide I.E."/>
            <person name="Farber M."/>
            <person name="Gahlot S."/>
            <person name="Gamble J."/>
            <person name="Gupta D."/>
            <person name="Gupta Y."/>
            <person name="Jackson L."/>
            <person name="Malandrin L."/>
            <person name="Malas T.B."/>
            <person name="Moussa E."/>
            <person name="Nair M."/>
            <person name="Reid A.J."/>
            <person name="Sanders M."/>
            <person name="Sharma J."/>
            <person name="Tracey A."/>
            <person name="Quail M.A."/>
            <person name="Weir W."/>
            <person name="Wastling J.M."/>
            <person name="Hall N."/>
            <person name="Willadsen P."/>
            <person name="Lingelbach K."/>
            <person name="Shiels B."/>
            <person name="Tait A."/>
            <person name="Berriman M."/>
            <person name="Allred D.R."/>
            <person name="Pain A."/>
        </authorList>
    </citation>
    <scope>NUCLEOTIDE SEQUENCE</scope>
    <source>
        <strain evidence="2">1802A</strain>
    </source>
</reference>
<dbReference type="InterPro" id="IPR003409">
    <property type="entry name" value="MORN"/>
</dbReference>
<organism evidence="2 3">
    <name type="scientific">Babesia divergens</name>
    <dbReference type="NCBI Taxonomy" id="32595"/>
    <lineage>
        <taxon>Eukaryota</taxon>
        <taxon>Sar</taxon>
        <taxon>Alveolata</taxon>
        <taxon>Apicomplexa</taxon>
        <taxon>Aconoidasida</taxon>
        <taxon>Piroplasmida</taxon>
        <taxon>Babesiidae</taxon>
        <taxon>Babesia</taxon>
    </lineage>
</organism>
<dbReference type="SUPFAM" id="SSF82185">
    <property type="entry name" value="Histone H3 K4-specific methyltransferase SET7/9 N-terminal domain"/>
    <property type="match status" value="2"/>
</dbReference>
<evidence type="ECO:0000313" key="2">
    <source>
        <dbReference type="EMBL" id="KAK1936502.1"/>
    </source>
</evidence>
<dbReference type="PANTHER" id="PTHR43215:SF14">
    <property type="entry name" value="RADIAL SPOKE HEAD 1 HOMOLOG"/>
    <property type="match status" value="1"/>
</dbReference>
<dbReference type="Gene3D" id="2.20.110.10">
    <property type="entry name" value="Histone H3 K4-specific methyltransferase SET7/9 N-terminal domain"/>
    <property type="match status" value="3"/>
</dbReference>
<dbReference type="GO" id="GO:0005829">
    <property type="term" value="C:cytosol"/>
    <property type="evidence" value="ECO:0007669"/>
    <property type="project" value="TreeGrafter"/>
</dbReference>
<evidence type="ECO:0000313" key="3">
    <source>
        <dbReference type="Proteomes" id="UP001195914"/>
    </source>
</evidence>
<protein>
    <submittedName>
        <fullName evidence="2">MORN repeat containing protein</fullName>
    </submittedName>
</protein>
<proteinExistence type="predicted"/>